<gene>
    <name evidence="1" type="ORF">BDR25DRAFT_305890</name>
</gene>
<evidence type="ECO:0000313" key="2">
    <source>
        <dbReference type="Proteomes" id="UP000799755"/>
    </source>
</evidence>
<protein>
    <submittedName>
        <fullName evidence="1">Uncharacterized protein</fullName>
    </submittedName>
</protein>
<reference evidence="1" key="1">
    <citation type="journal article" date="2020" name="Stud. Mycol.">
        <title>101 Dothideomycetes genomes: a test case for predicting lifestyles and emergence of pathogens.</title>
        <authorList>
            <person name="Haridas S."/>
            <person name="Albert R."/>
            <person name="Binder M."/>
            <person name="Bloem J."/>
            <person name="Labutti K."/>
            <person name="Salamov A."/>
            <person name="Andreopoulos B."/>
            <person name="Baker S."/>
            <person name="Barry K."/>
            <person name="Bills G."/>
            <person name="Bluhm B."/>
            <person name="Cannon C."/>
            <person name="Castanera R."/>
            <person name="Culley D."/>
            <person name="Daum C."/>
            <person name="Ezra D."/>
            <person name="Gonzalez J."/>
            <person name="Henrissat B."/>
            <person name="Kuo A."/>
            <person name="Liang C."/>
            <person name="Lipzen A."/>
            <person name="Lutzoni F."/>
            <person name="Magnuson J."/>
            <person name="Mondo S."/>
            <person name="Nolan M."/>
            <person name="Ohm R."/>
            <person name="Pangilinan J."/>
            <person name="Park H.-J."/>
            <person name="Ramirez L."/>
            <person name="Alfaro M."/>
            <person name="Sun H."/>
            <person name="Tritt A."/>
            <person name="Yoshinaga Y."/>
            <person name="Zwiers L.-H."/>
            <person name="Turgeon B."/>
            <person name="Goodwin S."/>
            <person name="Spatafora J."/>
            <person name="Crous P."/>
            <person name="Grigoriev I."/>
        </authorList>
    </citation>
    <scope>NUCLEOTIDE SEQUENCE</scope>
    <source>
        <strain evidence="1">ATCC 200398</strain>
    </source>
</reference>
<name>A0ACB6QJP8_9PLEO</name>
<comment type="caution">
    <text evidence="1">The sequence shown here is derived from an EMBL/GenBank/DDBJ whole genome shotgun (WGS) entry which is preliminary data.</text>
</comment>
<keyword evidence="2" id="KW-1185">Reference proteome</keyword>
<dbReference type="Proteomes" id="UP000799755">
    <property type="component" value="Unassembled WGS sequence"/>
</dbReference>
<accession>A0ACB6QJP8</accession>
<organism evidence="1 2">
    <name type="scientific">Lindgomyces ingoldianus</name>
    <dbReference type="NCBI Taxonomy" id="673940"/>
    <lineage>
        <taxon>Eukaryota</taxon>
        <taxon>Fungi</taxon>
        <taxon>Dikarya</taxon>
        <taxon>Ascomycota</taxon>
        <taxon>Pezizomycotina</taxon>
        <taxon>Dothideomycetes</taxon>
        <taxon>Pleosporomycetidae</taxon>
        <taxon>Pleosporales</taxon>
        <taxon>Lindgomycetaceae</taxon>
        <taxon>Lindgomyces</taxon>
    </lineage>
</organism>
<evidence type="ECO:0000313" key="1">
    <source>
        <dbReference type="EMBL" id="KAF2467111.1"/>
    </source>
</evidence>
<proteinExistence type="predicted"/>
<dbReference type="EMBL" id="MU003522">
    <property type="protein sequence ID" value="KAF2467111.1"/>
    <property type="molecule type" value="Genomic_DNA"/>
</dbReference>
<sequence>MKGDLNFALVLQPLVLPCLSLFNTVPSAHLHLYSRTNNPLLALWFSSIMALLYLASALIDIAACAGSTLRSECPSSANHGTTGPNINQNMWNASVGLWIVSFVGYALLAYMAAAVWWGFRKKEKEGGELELAEDEVGGRSGNPNPTIRTRGIGEGRRVRDWEEEMLTEDQRAERLRKAEEKWRKVLNL</sequence>